<comment type="caution">
    <text evidence="1">The sequence shown here is derived from an EMBL/GenBank/DDBJ whole genome shotgun (WGS) entry which is preliminary data.</text>
</comment>
<protein>
    <submittedName>
        <fullName evidence="1">Uncharacterized protein</fullName>
    </submittedName>
</protein>
<sequence>MAIGTLSLLTMVQFESGIFNGLPPPCSPKLSPHSHISLTKPSWVVRTESNVKKKRRKKPDPHCVV</sequence>
<organism evidence="1 2">
    <name type="scientific">Arachis hypogaea</name>
    <name type="common">Peanut</name>
    <dbReference type="NCBI Taxonomy" id="3818"/>
    <lineage>
        <taxon>Eukaryota</taxon>
        <taxon>Viridiplantae</taxon>
        <taxon>Streptophyta</taxon>
        <taxon>Embryophyta</taxon>
        <taxon>Tracheophyta</taxon>
        <taxon>Spermatophyta</taxon>
        <taxon>Magnoliopsida</taxon>
        <taxon>eudicotyledons</taxon>
        <taxon>Gunneridae</taxon>
        <taxon>Pentapetalae</taxon>
        <taxon>rosids</taxon>
        <taxon>fabids</taxon>
        <taxon>Fabales</taxon>
        <taxon>Fabaceae</taxon>
        <taxon>Papilionoideae</taxon>
        <taxon>50 kb inversion clade</taxon>
        <taxon>dalbergioids sensu lato</taxon>
        <taxon>Dalbergieae</taxon>
        <taxon>Pterocarpus clade</taxon>
        <taxon>Arachis</taxon>
    </lineage>
</organism>
<evidence type="ECO:0000313" key="2">
    <source>
        <dbReference type="Proteomes" id="UP000289738"/>
    </source>
</evidence>
<keyword evidence="2" id="KW-1185">Reference proteome</keyword>
<gene>
    <name evidence="1" type="ORF">Ahy_B03g068323</name>
</gene>
<accession>A0A445A9C1</accession>
<dbReference type="EMBL" id="SDMP01000013">
    <property type="protein sequence ID" value="RYR23047.1"/>
    <property type="molecule type" value="Genomic_DNA"/>
</dbReference>
<proteinExistence type="predicted"/>
<dbReference type="Proteomes" id="UP000289738">
    <property type="component" value="Chromosome B03"/>
</dbReference>
<evidence type="ECO:0000313" key="1">
    <source>
        <dbReference type="EMBL" id="RYR23047.1"/>
    </source>
</evidence>
<dbReference type="AlphaFoldDB" id="A0A445A9C1"/>
<reference evidence="1 2" key="1">
    <citation type="submission" date="2019-01" db="EMBL/GenBank/DDBJ databases">
        <title>Sequencing of cultivated peanut Arachis hypogaea provides insights into genome evolution and oil improvement.</title>
        <authorList>
            <person name="Chen X."/>
        </authorList>
    </citation>
    <scope>NUCLEOTIDE SEQUENCE [LARGE SCALE GENOMIC DNA]</scope>
    <source>
        <strain evidence="2">cv. Fuhuasheng</strain>
        <tissue evidence="1">Leaves</tissue>
    </source>
</reference>
<name>A0A445A9C1_ARAHY</name>